<reference evidence="2" key="1">
    <citation type="submission" date="2022-12" db="EMBL/GenBank/DDBJ databases">
        <authorList>
            <person name="Petersen C."/>
        </authorList>
    </citation>
    <scope>NUCLEOTIDE SEQUENCE</scope>
    <source>
        <strain evidence="2">IBT 29677</strain>
    </source>
</reference>
<dbReference type="RefSeq" id="XP_056492827.1">
    <property type="nucleotide sequence ID" value="XM_056627032.1"/>
</dbReference>
<evidence type="ECO:0000313" key="3">
    <source>
        <dbReference type="Proteomes" id="UP001147747"/>
    </source>
</evidence>
<dbReference type="SUPFAM" id="SSF52047">
    <property type="entry name" value="RNI-like"/>
    <property type="match status" value="1"/>
</dbReference>
<evidence type="ECO:0000256" key="1">
    <source>
        <dbReference type="SAM" id="MobiDB-lite"/>
    </source>
</evidence>
<dbReference type="OrthoDB" id="5273928at2759"/>
<dbReference type="Proteomes" id="UP001147747">
    <property type="component" value="Unassembled WGS sequence"/>
</dbReference>
<accession>A0A9W9W8R2</accession>
<comment type="caution">
    <text evidence="2">The sequence shown here is derived from an EMBL/GenBank/DDBJ whole genome shotgun (WGS) entry which is preliminary data.</text>
</comment>
<keyword evidence="3" id="KW-1185">Reference proteome</keyword>
<gene>
    <name evidence="2" type="ORF">N7509_002395</name>
</gene>
<dbReference type="EMBL" id="JAPZBU010000004">
    <property type="protein sequence ID" value="KAJ5408512.1"/>
    <property type="molecule type" value="Genomic_DNA"/>
</dbReference>
<proteinExistence type="predicted"/>
<dbReference type="AlphaFoldDB" id="A0A9W9W8R2"/>
<evidence type="ECO:0000313" key="2">
    <source>
        <dbReference type="EMBL" id="KAJ5408512.1"/>
    </source>
</evidence>
<feature type="region of interest" description="Disordered" evidence="1">
    <location>
        <begin position="365"/>
        <end position="392"/>
    </location>
</feature>
<feature type="compositionally biased region" description="Basic and acidic residues" evidence="1">
    <location>
        <begin position="378"/>
        <end position="392"/>
    </location>
</feature>
<sequence length="403" mass="45605">MSGTASSRSTMSVILHSSGPQANFKKGPHWYHESPFLPYCWEDRQEPGAPSLKHTARQKALEDQSELRLEMFENIPGLLRWSYGSTWVIGKLLLKPQICFKPKANCSSSKKQTLFMWKILAACYPREFHTVSSYYCLWTNRPMEPLKGYVDIMSSANCDWRAVLSLSSGYATAEDLLAIGNMKNLVALEISRTPWKLHKYAPDITPRAANELENGVIRTWVDLAESTGSLQHLRVLRLYHQGMIKPAALHLLSKLPNLQLIIVYQCEYFTEGFRCEKRPYTGKIEMEGWNALRLDWALKDATEDGQALQHLGPFSAEDSPSPPTLGADVPIMEFGLPAMDHSDTMKIEVRAQYSAKSIGILTRVPNSTRKRQLPLPAESKKNGKRAMKDRGARDMTDLLKDFL</sequence>
<reference evidence="2" key="2">
    <citation type="journal article" date="2023" name="IMA Fungus">
        <title>Comparative genomic study of the Penicillium genus elucidates a diverse pangenome and 15 lateral gene transfer events.</title>
        <authorList>
            <person name="Petersen C."/>
            <person name="Sorensen T."/>
            <person name="Nielsen M.R."/>
            <person name="Sondergaard T.E."/>
            <person name="Sorensen J.L."/>
            <person name="Fitzpatrick D.A."/>
            <person name="Frisvad J.C."/>
            <person name="Nielsen K.L."/>
        </authorList>
    </citation>
    <scope>NUCLEOTIDE SEQUENCE</scope>
    <source>
        <strain evidence="2">IBT 29677</strain>
    </source>
</reference>
<name>A0A9W9W8R2_9EURO</name>
<dbReference type="GeneID" id="81366012"/>
<organism evidence="2 3">
    <name type="scientific">Penicillium cosmopolitanum</name>
    <dbReference type="NCBI Taxonomy" id="1131564"/>
    <lineage>
        <taxon>Eukaryota</taxon>
        <taxon>Fungi</taxon>
        <taxon>Dikarya</taxon>
        <taxon>Ascomycota</taxon>
        <taxon>Pezizomycotina</taxon>
        <taxon>Eurotiomycetes</taxon>
        <taxon>Eurotiomycetidae</taxon>
        <taxon>Eurotiales</taxon>
        <taxon>Aspergillaceae</taxon>
        <taxon>Penicillium</taxon>
    </lineage>
</organism>
<protein>
    <submittedName>
        <fullName evidence="2">Uncharacterized protein</fullName>
    </submittedName>
</protein>